<comment type="subcellular location">
    <subcellularLocation>
        <location evidence="1 2 3">Nucleus</location>
    </subcellularLocation>
</comment>
<evidence type="ECO:0000256" key="1">
    <source>
        <dbReference type="ARBA" id="ARBA00004123"/>
    </source>
</evidence>
<dbReference type="InterPro" id="IPR009057">
    <property type="entry name" value="Homeodomain-like_sf"/>
</dbReference>
<dbReference type="AlphaFoldDB" id="A0A3P6T4Y2"/>
<keyword evidence="6" id="KW-1185">Reference proteome</keyword>
<keyword evidence="2 3" id="KW-0539">Nucleus</keyword>
<feature type="domain" description="Homeobox" evidence="4">
    <location>
        <begin position="54"/>
        <end position="98"/>
    </location>
</feature>
<protein>
    <recommendedName>
        <fullName evidence="4">Homeobox domain-containing protein</fullName>
    </recommendedName>
</protein>
<dbReference type="GO" id="GO:0000978">
    <property type="term" value="F:RNA polymerase II cis-regulatory region sequence-specific DNA binding"/>
    <property type="evidence" value="ECO:0007669"/>
    <property type="project" value="TreeGrafter"/>
</dbReference>
<dbReference type="OrthoDB" id="6159439at2759"/>
<dbReference type="EMBL" id="UYRX01000496">
    <property type="protein sequence ID" value="VDK83006.1"/>
    <property type="molecule type" value="Genomic_DNA"/>
</dbReference>
<organism evidence="5 6">
    <name type="scientific">Litomosoides sigmodontis</name>
    <name type="common">Filarial nematode worm</name>
    <dbReference type="NCBI Taxonomy" id="42156"/>
    <lineage>
        <taxon>Eukaryota</taxon>
        <taxon>Metazoa</taxon>
        <taxon>Ecdysozoa</taxon>
        <taxon>Nematoda</taxon>
        <taxon>Chromadorea</taxon>
        <taxon>Rhabditida</taxon>
        <taxon>Spirurina</taxon>
        <taxon>Spiruromorpha</taxon>
        <taxon>Filarioidea</taxon>
        <taxon>Onchocercidae</taxon>
        <taxon>Litomosoides</taxon>
    </lineage>
</organism>
<dbReference type="InterPro" id="IPR050394">
    <property type="entry name" value="Homeobox_NK-like"/>
</dbReference>
<dbReference type="GO" id="GO:0000981">
    <property type="term" value="F:DNA-binding transcription factor activity, RNA polymerase II-specific"/>
    <property type="evidence" value="ECO:0007669"/>
    <property type="project" value="TreeGrafter"/>
</dbReference>
<keyword evidence="2 3" id="KW-0238">DNA-binding</keyword>
<gene>
    <name evidence="5" type="ORF">NLS_LOCUS6018</name>
</gene>
<reference evidence="5 6" key="1">
    <citation type="submission" date="2018-08" db="EMBL/GenBank/DDBJ databases">
        <authorList>
            <person name="Laetsch R D."/>
            <person name="Stevens L."/>
            <person name="Kumar S."/>
            <person name="Blaxter L. M."/>
        </authorList>
    </citation>
    <scope>NUCLEOTIDE SEQUENCE [LARGE SCALE GENOMIC DNA]</scope>
</reference>
<evidence type="ECO:0000313" key="5">
    <source>
        <dbReference type="EMBL" id="VDK83006.1"/>
    </source>
</evidence>
<evidence type="ECO:0000313" key="6">
    <source>
        <dbReference type="Proteomes" id="UP000277928"/>
    </source>
</evidence>
<evidence type="ECO:0000259" key="4">
    <source>
        <dbReference type="PROSITE" id="PS50071"/>
    </source>
</evidence>
<dbReference type="SUPFAM" id="SSF46689">
    <property type="entry name" value="Homeodomain-like"/>
    <property type="match status" value="1"/>
</dbReference>
<dbReference type="GO" id="GO:0005634">
    <property type="term" value="C:nucleus"/>
    <property type="evidence" value="ECO:0007669"/>
    <property type="project" value="UniProtKB-SubCell"/>
</dbReference>
<dbReference type="InterPro" id="IPR001356">
    <property type="entry name" value="HD"/>
</dbReference>
<proteinExistence type="predicted"/>
<dbReference type="STRING" id="42156.A0A3P6T4Y2"/>
<evidence type="ECO:0000256" key="2">
    <source>
        <dbReference type="PROSITE-ProRule" id="PRU00108"/>
    </source>
</evidence>
<dbReference type="Proteomes" id="UP000277928">
    <property type="component" value="Unassembled WGS sequence"/>
</dbReference>
<dbReference type="Pfam" id="PF00046">
    <property type="entry name" value="Homeodomain"/>
    <property type="match status" value="1"/>
</dbReference>
<dbReference type="PANTHER" id="PTHR24340">
    <property type="entry name" value="HOMEOBOX PROTEIN NKX"/>
    <property type="match status" value="1"/>
</dbReference>
<dbReference type="PROSITE" id="PS50071">
    <property type="entry name" value="HOMEOBOX_2"/>
    <property type="match status" value="1"/>
</dbReference>
<name>A0A3P6T4Y2_LITSI</name>
<dbReference type="CDD" id="cd00086">
    <property type="entry name" value="homeodomain"/>
    <property type="match status" value="1"/>
</dbReference>
<accession>A0A3P6T4Y2</accession>
<keyword evidence="2 3" id="KW-0371">Homeobox</keyword>
<dbReference type="Gene3D" id="1.10.10.60">
    <property type="entry name" value="Homeodomain-like"/>
    <property type="match status" value="1"/>
</dbReference>
<dbReference type="GO" id="GO:0030154">
    <property type="term" value="P:cell differentiation"/>
    <property type="evidence" value="ECO:0007669"/>
    <property type="project" value="TreeGrafter"/>
</dbReference>
<evidence type="ECO:0000256" key="3">
    <source>
        <dbReference type="RuleBase" id="RU000682"/>
    </source>
</evidence>
<feature type="DNA-binding region" description="Homeobox" evidence="2">
    <location>
        <begin position="56"/>
        <end position="99"/>
    </location>
</feature>
<dbReference type="SMART" id="SM00389">
    <property type="entry name" value="HOX"/>
    <property type="match status" value="1"/>
</dbReference>
<dbReference type="PANTHER" id="PTHR24340:SF35">
    <property type="entry name" value="HGTX, ISOFORM C"/>
    <property type="match status" value="1"/>
</dbReference>
<sequence>MKSGCFATIAVNRPGPFGFFQLPATSTSTAADVVRLSATPVPNSVRLSPNSLSLNKKQSRPTFTGHQIFMLEKKFEQTKYLAGSDRAQLAQELSMSETFLTKERRRSSGGKRVDVPNRLVQAKLYSARNLIWESFKRKAKLMEQDMG</sequence>